<dbReference type="AlphaFoldDB" id="A0A420W7T2"/>
<dbReference type="RefSeq" id="WP_121169571.1">
    <property type="nucleotide sequence ID" value="NZ_RBIE01000001.1"/>
</dbReference>
<evidence type="ECO:0000256" key="4">
    <source>
        <dbReference type="PIRSR" id="PIRSR000524-1"/>
    </source>
</evidence>
<reference evidence="9 10" key="1">
    <citation type="submission" date="2018-10" db="EMBL/GenBank/DDBJ databases">
        <title>Genomic Encyclopedia of Type Strains, Phase IV (KMG-IV): sequencing the most valuable type-strain genomes for metagenomic binning, comparative biology and taxonomic classification.</title>
        <authorList>
            <person name="Goeker M."/>
        </authorList>
    </citation>
    <scope>NUCLEOTIDE SEQUENCE [LARGE SCALE GENOMIC DNA]</scope>
    <source>
        <strain evidence="9 10">DSM 15521</strain>
    </source>
</reference>
<dbReference type="FunFam" id="3.40.640.10:FF:000054">
    <property type="entry name" value="Serine--glyoxylate aminotransferase"/>
    <property type="match status" value="1"/>
</dbReference>
<comment type="similarity">
    <text evidence="2 6">Belongs to the class-V pyridoxal-phosphate-dependent aminotransferase family.</text>
</comment>
<feature type="domain" description="Aminotransferase class V" evidence="8">
    <location>
        <begin position="10"/>
        <end position="327"/>
    </location>
</feature>
<keyword evidence="10" id="KW-1185">Reference proteome</keyword>
<dbReference type="InterPro" id="IPR015421">
    <property type="entry name" value="PyrdxlP-dep_Trfase_major"/>
</dbReference>
<comment type="caution">
    <text evidence="9">The sequence shown here is derived from an EMBL/GenBank/DDBJ whole genome shotgun (WGS) entry which is preliminary data.</text>
</comment>
<keyword evidence="3 5" id="KW-0663">Pyridoxal phosphate</keyword>
<dbReference type="InterPro" id="IPR020578">
    <property type="entry name" value="Aminotrans_V_PyrdxlP_BS"/>
</dbReference>
<dbReference type="Proteomes" id="UP000280881">
    <property type="component" value="Unassembled WGS sequence"/>
</dbReference>
<evidence type="ECO:0000256" key="5">
    <source>
        <dbReference type="PIRSR" id="PIRSR000524-50"/>
    </source>
</evidence>
<keyword evidence="9" id="KW-0032">Aminotransferase</keyword>
<dbReference type="PANTHER" id="PTHR21152">
    <property type="entry name" value="AMINOTRANSFERASE CLASS V"/>
    <property type="match status" value="1"/>
</dbReference>
<evidence type="ECO:0000256" key="6">
    <source>
        <dbReference type="RuleBase" id="RU004075"/>
    </source>
</evidence>
<dbReference type="PANTHER" id="PTHR21152:SF40">
    <property type="entry name" value="ALANINE--GLYOXYLATE AMINOTRANSFERASE"/>
    <property type="match status" value="1"/>
</dbReference>
<gene>
    <name evidence="9" type="ORF">C7457_0203</name>
</gene>
<accession>A0A420W7T2</accession>
<keyword evidence="9" id="KW-0808">Transferase</keyword>
<protein>
    <submittedName>
        <fullName evidence="9">Aspartate aminotransferase-like enzyme</fullName>
    </submittedName>
</protein>
<evidence type="ECO:0000313" key="9">
    <source>
        <dbReference type="EMBL" id="RKQ63335.1"/>
    </source>
</evidence>
<dbReference type="InterPro" id="IPR015424">
    <property type="entry name" value="PyrdxlP-dep_Trfase"/>
</dbReference>
<evidence type="ECO:0000256" key="7">
    <source>
        <dbReference type="RuleBase" id="RU004504"/>
    </source>
</evidence>
<evidence type="ECO:0000256" key="3">
    <source>
        <dbReference type="ARBA" id="ARBA00022898"/>
    </source>
</evidence>
<dbReference type="PROSITE" id="PS00595">
    <property type="entry name" value="AA_TRANSFER_CLASS_5"/>
    <property type="match status" value="1"/>
</dbReference>
<proteinExistence type="inferred from homology"/>
<dbReference type="OrthoDB" id="389074at2"/>
<dbReference type="PIRSF" id="PIRSF000524">
    <property type="entry name" value="SPT"/>
    <property type="match status" value="1"/>
</dbReference>
<dbReference type="Gene3D" id="3.40.640.10">
    <property type="entry name" value="Type I PLP-dependent aspartate aminotransferase-like (Major domain)"/>
    <property type="match status" value="1"/>
</dbReference>
<evidence type="ECO:0000256" key="2">
    <source>
        <dbReference type="ARBA" id="ARBA00009236"/>
    </source>
</evidence>
<comment type="cofactor">
    <cofactor evidence="1 5 7">
        <name>pyridoxal 5'-phosphate</name>
        <dbReference type="ChEBI" id="CHEBI:597326"/>
    </cofactor>
</comment>
<dbReference type="Gene3D" id="3.90.1150.10">
    <property type="entry name" value="Aspartate Aminotransferase, domain 1"/>
    <property type="match status" value="1"/>
</dbReference>
<feature type="binding site" evidence="4">
    <location>
        <position position="335"/>
    </location>
    <ligand>
        <name>substrate</name>
    </ligand>
</feature>
<dbReference type="EMBL" id="RBIE01000001">
    <property type="protein sequence ID" value="RKQ63335.1"/>
    <property type="molecule type" value="Genomic_DNA"/>
</dbReference>
<dbReference type="GO" id="GO:0004760">
    <property type="term" value="F:L-serine-pyruvate transaminase activity"/>
    <property type="evidence" value="ECO:0007669"/>
    <property type="project" value="TreeGrafter"/>
</dbReference>
<feature type="modified residue" description="N6-(pyridoxal phosphate)lysine" evidence="5">
    <location>
        <position position="193"/>
    </location>
</feature>
<dbReference type="InterPro" id="IPR024169">
    <property type="entry name" value="SP_NH2Trfase/AEP_transaminase"/>
</dbReference>
<organism evidence="9 10">
    <name type="scientific">Thermovibrio guaymasensis</name>
    <dbReference type="NCBI Taxonomy" id="240167"/>
    <lineage>
        <taxon>Bacteria</taxon>
        <taxon>Pseudomonadati</taxon>
        <taxon>Aquificota</taxon>
        <taxon>Aquificia</taxon>
        <taxon>Desulfurobacteriales</taxon>
        <taxon>Desulfurobacteriaceae</taxon>
        <taxon>Thermovibrio</taxon>
    </lineage>
</organism>
<dbReference type="GO" id="GO:0008453">
    <property type="term" value="F:alanine-glyoxylate transaminase activity"/>
    <property type="evidence" value="ECO:0007669"/>
    <property type="project" value="TreeGrafter"/>
</dbReference>
<evidence type="ECO:0000259" key="8">
    <source>
        <dbReference type="Pfam" id="PF00266"/>
    </source>
</evidence>
<dbReference type="InterPro" id="IPR000192">
    <property type="entry name" value="Aminotrans_V_dom"/>
</dbReference>
<dbReference type="InterPro" id="IPR015422">
    <property type="entry name" value="PyrdxlP-dep_Trfase_small"/>
</dbReference>
<dbReference type="GO" id="GO:0019265">
    <property type="term" value="P:glycine biosynthetic process, by transamination of glyoxylate"/>
    <property type="evidence" value="ECO:0007669"/>
    <property type="project" value="TreeGrafter"/>
</dbReference>
<evidence type="ECO:0000313" key="10">
    <source>
        <dbReference type="Proteomes" id="UP000280881"/>
    </source>
</evidence>
<dbReference type="Pfam" id="PF00266">
    <property type="entry name" value="Aminotran_5"/>
    <property type="match status" value="1"/>
</dbReference>
<evidence type="ECO:0000256" key="1">
    <source>
        <dbReference type="ARBA" id="ARBA00001933"/>
    </source>
</evidence>
<name>A0A420W7T2_9BACT</name>
<dbReference type="SUPFAM" id="SSF53383">
    <property type="entry name" value="PLP-dependent transferases"/>
    <property type="match status" value="1"/>
</dbReference>
<sequence>MKPIKKRLLTPGPTMVPERVLEALSRPTLYHRSPEFKEVFLETRQLLKRVLRTEGEVLILTSSGTGAMEAAVSNLFNPGDSAVVIVGGKFGQRWQELCQTYGVNPVVVEVEWGKSVKVEEVKRAIEENPGVKGVLVQICETSTGTVHDVRAIGELLKGYDDVLLIADGITAYGVYDIPTDQWGIDVAITGSQKALMTPPGLAVISLNGKAQERLEKVRDRSYYFNLRKEIKQQRKGQTAYTTATNLVVALNEALKMIDEEGLENVAKRHQILAEATREGVKALGLELLSENPANGVTAVKVPAGMDGQEIVRVAREEFGITIAGGQEHLKGKIFRLSHMGYVDMFDVLTGLEVTEFALKKLGYTSFDFGSSVRAAMELFSKKG</sequence>